<name>A0ABT0I8M6_9ACTN</name>
<feature type="transmembrane region" description="Helical" evidence="1">
    <location>
        <begin position="110"/>
        <end position="128"/>
    </location>
</feature>
<feature type="transmembrane region" description="Helical" evidence="1">
    <location>
        <begin position="134"/>
        <end position="153"/>
    </location>
</feature>
<keyword evidence="1" id="KW-0472">Membrane</keyword>
<evidence type="ECO:0000256" key="1">
    <source>
        <dbReference type="SAM" id="Phobius"/>
    </source>
</evidence>
<feature type="transmembrane region" description="Helical" evidence="1">
    <location>
        <begin position="39"/>
        <end position="56"/>
    </location>
</feature>
<comment type="caution">
    <text evidence="2">The sequence shown here is derived from an EMBL/GenBank/DDBJ whole genome shotgun (WGS) entry which is preliminary data.</text>
</comment>
<keyword evidence="1" id="KW-1133">Transmembrane helix</keyword>
<keyword evidence="1" id="KW-0812">Transmembrane</keyword>
<evidence type="ECO:0000313" key="2">
    <source>
        <dbReference type="EMBL" id="MCK8677676.1"/>
    </source>
</evidence>
<dbReference type="EMBL" id="JALPTH010000007">
    <property type="protein sequence ID" value="MCK8677676.1"/>
    <property type="molecule type" value="Genomic_DNA"/>
</dbReference>
<organism evidence="2 3">
    <name type="scientific">Streptomyces lichenis</name>
    <dbReference type="NCBI Taxonomy" id="2306967"/>
    <lineage>
        <taxon>Bacteria</taxon>
        <taxon>Bacillati</taxon>
        <taxon>Actinomycetota</taxon>
        <taxon>Actinomycetes</taxon>
        <taxon>Kitasatosporales</taxon>
        <taxon>Streptomycetaceae</taxon>
        <taxon>Streptomyces</taxon>
    </lineage>
</organism>
<dbReference type="Proteomes" id="UP001522868">
    <property type="component" value="Unassembled WGS sequence"/>
</dbReference>
<feature type="transmembrane region" description="Helical" evidence="1">
    <location>
        <begin position="12"/>
        <end position="33"/>
    </location>
</feature>
<sequence>MSALNRWLIRHFWVQLALSVAAATAVLLLLHATHPGSGWGLYGIPGAIGTGVVLYSQRRRQKELVGGTTEGLVRVEEALVREEVPDEPRERAALSRVVEQRLEATRRRPVALVLLYAMFGVIFAVIALDGGGPSLIVYGLIFAGALFWITWAGGRQRRRLERMGSALGLREGAREDAREGRTA</sequence>
<keyword evidence="3" id="KW-1185">Reference proteome</keyword>
<proteinExistence type="predicted"/>
<protein>
    <submittedName>
        <fullName evidence="2">Uncharacterized protein</fullName>
    </submittedName>
</protein>
<gene>
    <name evidence="2" type="ORF">M1O15_09770</name>
</gene>
<reference evidence="2 3" key="1">
    <citation type="submission" date="2022-04" db="EMBL/GenBank/DDBJ databases">
        <title>Streptomyces sp. nov. LCR6-01 isolated from Lichen of Dirinaria sp.</title>
        <authorList>
            <person name="Kanchanasin P."/>
            <person name="Tanasupawat S."/>
            <person name="Phongsopitanun W."/>
        </authorList>
    </citation>
    <scope>NUCLEOTIDE SEQUENCE [LARGE SCALE GENOMIC DNA]</scope>
    <source>
        <strain evidence="2 3">LCR6-01</strain>
    </source>
</reference>
<evidence type="ECO:0000313" key="3">
    <source>
        <dbReference type="Proteomes" id="UP001522868"/>
    </source>
</evidence>
<dbReference type="RefSeq" id="WP_248632907.1">
    <property type="nucleotide sequence ID" value="NZ_JALPTH010000007.1"/>
</dbReference>
<accession>A0ABT0I8M6</accession>